<accession>A0A126QF87</accession>
<dbReference type="SUPFAM" id="SSF143456">
    <property type="entry name" value="VC0467-like"/>
    <property type="match status" value="1"/>
</dbReference>
<dbReference type="PATRIC" id="fig|747.135.peg.65"/>
<organism evidence="3">
    <name type="scientific">Pasteurella multocida</name>
    <dbReference type="NCBI Taxonomy" id="747"/>
    <lineage>
        <taxon>Bacteria</taxon>
        <taxon>Pseudomonadati</taxon>
        <taxon>Pseudomonadota</taxon>
        <taxon>Gammaproteobacteria</taxon>
        <taxon>Pasteurellales</taxon>
        <taxon>Pasteurellaceae</taxon>
        <taxon>Pasteurella</taxon>
    </lineage>
</organism>
<reference evidence="3" key="1">
    <citation type="submission" date="2015-01" db="EMBL/GenBank/DDBJ databases">
        <title>Draft genome sequence of Pasteurella multocida isolated from alpaca pneumonia.</title>
        <authorList>
            <person name="Maturrano L."/>
            <person name="Hurtado R."/>
            <person name="Allasi N."/>
            <person name="Juscamayta E."/>
            <person name="Fernandez D."/>
            <person name="Maximiliano J."/>
            <person name="Rimac R."/>
            <person name="Rosadio R."/>
        </authorList>
    </citation>
    <scope>NUCLEOTIDE SEQUENCE</scope>
    <source>
        <strain evidence="3">UNMSM</strain>
    </source>
</reference>
<proteinExistence type="inferred from homology"/>
<protein>
    <recommendedName>
        <fullName evidence="2">UPF0301 protein PM1869</fullName>
    </recommendedName>
</protein>
<comment type="similarity">
    <text evidence="1 2">Belongs to the UPF0301 (AlgH) family.</text>
</comment>
<dbReference type="EMBL" id="KP660660">
    <property type="protein sequence ID" value="AMK08499.1"/>
    <property type="molecule type" value="Genomic_DNA"/>
</dbReference>
<dbReference type="Pfam" id="PF02622">
    <property type="entry name" value="DUF179"/>
    <property type="match status" value="1"/>
</dbReference>
<dbReference type="PANTHER" id="PTHR30327:SF1">
    <property type="entry name" value="UPF0301 PROTEIN YQGE"/>
    <property type="match status" value="1"/>
</dbReference>
<name>A0A126QF87_PASMD</name>
<sequence>MMELQDHFLIAMPQMEDDYFAHSVVYICEHNDQGTMGLVLNQPTDLSIAELCAKMNFMMKTDRTYGNDLVLAGGPVNIERGFILHTKTAQTFKHSYKVTDQLSLTTSADIIDTFGTAQAPEKYLVALGCASWTVNQLESEIANNDWLVVPANNRILFDVPYEDRWLEANLLLGIQHHNFAHQAGHC</sequence>
<evidence type="ECO:0000313" key="3">
    <source>
        <dbReference type="EMBL" id="AMK08499.1"/>
    </source>
</evidence>
<dbReference type="PANTHER" id="PTHR30327">
    <property type="entry name" value="UNCHARACTERIZED PROTEIN YQGE"/>
    <property type="match status" value="1"/>
</dbReference>
<dbReference type="SMR" id="A0A126QF87"/>
<dbReference type="InterPro" id="IPR003774">
    <property type="entry name" value="AlgH-like"/>
</dbReference>
<dbReference type="AlphaFoldDB" id="A0A126QF87"/>
<gene>
    <name evidence="3" type="primary">PM1869</name>
</gene>
<evidence type="ECO:0000256" key="1">
    <source>
        <dbReference type="ARBA" id="ARBA00009600"/>
    </source>
</evidence>
<dbReference type="NCBIfam" id="NF001266">
    <property type="entry name" value="PRK00228.1-1"/>
    <property type="match status" value="1"/>
</dbReference>
<dbReference type="GO" id="GO:0005829">
    <property type="term" value="C:cytosol"/>
    <property type="evidence" value="ECO:0007669"/>
    <property type="project" value="TreeGrafter"/>
</dbReference>
<dbReference type="OMA" id="GAWYVVE"/>
<evidence type="ECO:0000256" key="2">
    <source>
        <dbReference type="HAMAP-Rule" id="MF_00758"/>
    </source>
</evidence>
<dbReference type="KEGG" id="pmul:DR93_66"/>
<dbReference type="HAMAP" id="MF_00758">
    <property type="entry name" value="UPF0301"/>
    <property type="match status" value="1"/>
</dbReference>
<dbReference type="Gene3D" id="3.40.1740.10">
    <property type="entry name" value="VC0467-like"/>
    <property type="match status" value="1"/>
</dbReference>